<comment type="caution">
    <text evidence="1">The sequence shown here is derived from an EMBL/GenBank/DDBJ whole genome shotgun (WGS) entry which is preliminary data.</text>
</comment>
<keyword evidence="2" id="KW-1185">Reference proteome</keyword>
<gene>
    <name evidence="1" type="ORF">DL796_05665</name>
</gene>
<dbReference type="Pfam" id="PF04214">
    <property type="entry name" value="DUF411"/>
    <property type="match status" value="1"/>
</dbReference>
<accession>A0A318D9U6</accession>
<proteinExistence type="predicted"/>
<name>A0A318D9U6_9GAMM</name>
<dbReference type="Proteomes" id="UP000247689">
    <property type="component" value="Unassembled WGS sequence"/>
</dbReference>
<evidence type="ECO:0008006" key="3">
    <source>
        <dbReference type="Google" id="ProtNLM"/>
    </source>
</evidence>
<organism evidence="1 2">
    <name type="scientific">Kangiella spongicola</name>
    <dbReference type="NCBI Taxonomy" id="796379"/>
    <lineage>
        <taxon>Bacteria</taxon>
        <taxon>Pseudomonadati</taxon>
        <taxon>Pseudomonadota</taxon>
        <taxon>Gammaproteobacteria</taxon>
        <taxon>Kangiellales</taxon>
        <taxon>Kangiellaceae</taxon>
        <taxon>Kangiella</taxon>
    </lineage>
</organism>
<reference evidence="1 2" key="1">
    <citation type="submission" date="2018-05" db="EMBL/GenBank/DDBJ databases">
        <title>Kangiella spongicola genome sequence.</title>
        <authorList>
            <person name="Maclea K.S."/>
            <person name="Goen A.E."/>
            <person name="Kelley C."/>
            <person name="Underriner A."/>
            <person name="Silverwood T."/>
            <person name="Trachtenberg A.M."/>
        </authorList>
    </citation>
    <scope>NUCLEOTIDE SEQUENCE [LARGE SCALE GENOMIC DNA]</scope>
    <source>
        <strain evidence="1 2">ATCC BAA-2076</strain>
    </source>
</reference>
<dbReference type="OrthoDB" id="14727at2"/>
<dbReference type="AlphaFoldDB" id="A0A318D9U6"/>
<evidence type="ECO:0000313" key="2">
    <source>
        <dbReference type="Proteomes" id="UP000247689"/>
    </source>
</evidence>
<dbReference type="InterPro" id="IPR007332">
    <property type="entry name" value="DUF411"/>
</dbReference>
<sequence length="202" mass="22090">MFTLKNLTTPSIALVIILGLVFPSIAESAAKNVTGISDSTSKSTSNKVAETQSKDSALEQLHAIIYKNEGCTCCDKWASHLNKEQFETELKPVENINQIKQELGVNSQLSSCHTAVIKHNSQQYVFEGHIPAKIIKQFLANPPKHAIGLAVPAMPVGSPGMEYQGKFMPYKVFLLHDNGQISIFASVDSLEEQYLTSPAESQ</sequence>
<dbReference type="EMBL" id="QICH01000002">
    <property type="protein sequence ID" value="PXF62939.1"/>
    <property type="molecule type" value="Genomic_DNA"/>
</dbReference>
<protein>
    <recommendedName>
        <fullName evidence="3">Metal-binding protein</fullName>
    </recommendedName>
</protein>
<dbReference type="RefSeq" id="WP_110200742.1">
    <property type="nucleotide sequence ID" value="NZ_QICH01000002.1"/>
</dbReference>
<evidence type="ECO:0000313" key="1">
    <source>
        <dbReference type="EMBL" id="PXF62939.1"/>
    </source>
</evidence>